<dbReference type="Gene3D" id="2.60.470.10">
    <property type="entry name" value="Acid-sensing ion channels like domains"/>
    <property type="match status" value="1"/>
</dbReference>
<evidence type="ECO:0000256" key="8">
    <source>
        <dbReference type="ARBA" id="ARBA00023065"/>
    </source>
</evidence>
<dbReference type="AlphaFoldDB" id="A0A8J2RY13"/>
<comment type="similarity">
    <text evidence="2 12">Belongs to the amiloride-sensitive sodium channel (TC 1.A.6) family.</text>
</comment>
<evidence type="ECO:0000256" key="7">
    <source>
        <dbReference type="ARBA" id="ARBA00023053"/>
    </source>
</evidence>
<reference evidence="15" key="1">
    <citation type="submission" date="2021-11" db="EMBL/GenBank/DDBJ databases">
        <authorList>
            <person name="Schell T."/>
        </authorList>
    </citation>
    <scope>NUCLEOTIDE SEQUENCE</scope>
    <source>
        <strain evidence="15">M5</strain>
    </source>
</reference>
<keyword evidence="5 12" id="KW-0812">Transmembrane</keyword>
<keyword evidence="8 12" id="KW-0406">Ion transport</keyword>
<evidence type="ECO:0000256" key="1">
    <source>
        <dbReference type="ARBA" id="ARBA00004141"/>
    </source>
</evidence>
<feature type="region of interest" description="Disordered" evidence="13">
    <location>
        <begin position="1"/>
        <end position="37"/>
    </location>
</feature>
<evidence type="ECO:0000256" key="6">
    <source>
        <dbReference type="ARBA" id="ARBA00022989"/>
    </source>
</evidence>
<evidence type="ECO:0000256" key="14">
    <source>
        <dbReference type="SAM" id="Phobius"/>
    </source>
</evidence>
<keyword evidence="7" id="KW-0915">Sodium</keyword>
<evidence type="ECO:0000256" key="4">
    <source>
        <dbReference type="ARBA" id="ARBA00022461"/>
    </source>
</evidence>
<feature type="transmembrane region" description="Helical" evidence="14">
    <location>
        <begin position="77"/>
        <end position="98"/>
    </location>
</feature>
<keyword evidence="16" id="KW-1185">Reference proteome</keyword>
<evidence type="ECO:0000256" key="10">
    <source>
        <dbReference type="ARBA" id="ARBA00023201"/>
    </source>
</evidence>
<dbReference type="PANTHER" id="PTHR11690:SF288">
    <property type="entry name" value="AMILORIDE-SENSITIVE NA+ CHANNEL-RELATED"/>
    <property type="match status" value="1"/>
</dbReference>
<sequence>MQGRKVAESTANSWATTRAPIKSEGSNHPGKMTTKRRPIKKKSVYSIIKLSKEFAENTSMHGLKFIAQDEATLPERILWIALFMVGLLFAVLFSWNLWENWQQSPVLITIQTANYPITNYHFPTVTICSVNKVSTRALGEWMATENAKGFTLNEIRRILEIMSTNRVENEEEVANLSRLLSQANINSNEEGYDNLMNHLSPNCSDMVIHCSWESKEENCAELFESEATDDGFCCSFNSIIIRSRNASSNTRKQLRHAHTSGVYAGLTVLLNAEIKDYNVTSSSISGFKVSVQDPKDFARTGRIGFLASPGSQVDAAVNGQTQIGDDQLRTIDLKKRLCTTSREINLKTLLPTRLPCYSFYGQLFVRPLLLSRQYQPDCPSVIYHRTPVWRERMSICTIDECFLIMHIEMVVKNSSSCDCPDVCTTIWYRNEISSGTFPNSVWEYPETVIKRPEFQGVSTEDLIVYAKENFVKLNVYLKSDSGMCYIMKERTTWTDFISAAGGLLGLGFGFSILSAAELFYFLLVRWFYYWYHSKREEIVKIRPSYPLISTRQQLQRKSNRANFADRLPPTYKAWNGRQHIESWDYLDQPNLIRSWVDY</sequence>
<keyword evidence="4 12" id="KW-0894">Sodium channel</keyword>
<evidence type="ECO:0000313" key="16">
    <source>
        <dbReference type="Proteomes" id="UP000789390"/>
    </source>
</evidence>
<feature type="transmembrane region" description="Helical" evidence="14">
    <location>
        <begin position="496"/>
        <end position="524"/>
    </location>
</feature>
<proteinExistence type="inferred from homology"/>
<keyword evidence="9 14" id="KW-0472">Membrane</keyword>
<comment type="subcellular location">
    <subcellularLocation>
        <location evidence="1">Membrane</location>
        <topology evidence="1">Multi-pass membrane protein</topology>
    </subcellularLocation>
</comment>
<evidence type="ECO:0000256" key="9">
    <source>
        <dbReference type="ARBA" id="ARBA00023136"/>
    </source>
</evidence>
<comment type="caution">
    <text evidence="15">The sequence shown here is derived from an EMBL/GenBank/DDBJ whole genome shotgun (WGS) entry which is preliminary data.</text>
</comment>
<dbReference type="GO" id="GO:0015280">
    <property type="term" value="F:ligand-gated sodium channel activity"/>
    <property type="evidence" value="ECO:0007669"/>
    <property type="project" value="TreeGrafter"/>
</dbReference>
<keyword evidence="6 14" id="KW-1133">Transmembrane helix</keyword>
<dbReference type="Proteomes" id="UP000789390">
    <property type="component" value="Unassembled WGS sequence"/>
</dbReference>
<evidence type="ECO:0000256" key="2">
    <source>
        <dbReference type="ARBA" id="ARBA00007193"/>
    </source>
</evidence>
<dbReference type="OrthoDB" id="6502088at2759"/>
<evidence type="ECO:0000256" key="11">
    <source>
        <dbReference type="ARBA" id="ARBA00023303"/>
    </source>
</evidence>
<evidence type="ECO:0000256" key="13">
    <source>
        <dbReference type="SAM" id="MobiDB-lite"/>
    </source>
</evidence>
<protein>
    <submittedName>
        <fullName evidence="15">Uncharacterized protein</fullName>
    </submittedName>
</protein>
<organism evidence="15 16">
    <name type="scientific">Daphnia galeata</name>
    <dbReference type="NCBI Taxonomy" id="27404"/>
    <lineage>
        <taxon>Eukaryota</taxon>
        <taxon>Metazoa</taxon>
        <taxon>Ecdysozoa</taxon>
        <taxon>Arthropoda</taxon>
        <taxon>Crustacea</taxon>
        <taxon>Branchiopoda</taxon>
        <taxon>Diplostraca</taxon>
        <taxon>Cladocera</taxon>
        <taxon>Anomopoda</taxon>
        <taxon>Daphniidae</taxon>
        <taxon>Daphnia</taxon>
    </lineage>
</organism>
<keyword evidence="10 12" id="KW-0739">Sodium transport</keyword>
<dbReference type="Pfam" id="PF00858">
    <property type="entry name" value="ASC"/>
    <property type="match status" value="1"/>
</dbReference>
<evidence type="ECO:0000256" key="12">
    <source>
        <dbReference type="RuleBase" id="RU000679"/>
    </source>
</evidence>
<keyword evidence="3 12" id="KW-0813">Transport</keyword>
<evidence type="ECO:0000256" key="3">
    <source>
        <dbReference type="ARBA" id="ARBA00022448"/>
    </source>
</evidence>
<dbReference type="PRINTS" id="PR01078">
    <property type="entry name" value="AMINACHANNEL"/>
</dbReference>
<dbReference type="GO" id="GO:0005886">
    <property type="term" value="C:plasma membrane"/>
    <property type="evidence" value="ECO:0007669"/>
    <property type="project" value="TreeGrafter"/>
</dbReference>
<dbReference type="InterPro" id="IPR001873">
    <property type="entry name" value="ENaC"/>
</dbReference>
<gene>
    <name evidence="15" type="ORF">DGAL_LOCUS8359</name>
</gene>
<keyword evidence="11 12" id="KW-0407">Ion channel</keyword>
<name>A0A8J2RY13_9CRUS</name>
<accession>A0A8J2RY13</accession>
<evidence type="ECO:0000313" key="15">
    <source>
        <dbReference type="EMBL" id="CAH0105339.1"/>
    </source>
</evidence>
<evidence type="ECO:0000256" key="5">
    <source>
        <dbReference type="ARBA" id="ARBA00022692"/>
    </source>
</evidence>
<dbReference type="EMBL" id="CAKKLH010000179">
    <property type="protein sequence ID" value="CAH0105339.1"/>
    <property type="molecule type" value="Genomic_DNA"/>
</dbReference>
<dbReference type="PANTHER" id="PTHR11690">
    <property type="entry name" value="AMILORIDE-SENSITIVE SODIUM CHANNEL-RELATED"/>
    <property type="match status" value="1"/>
</dbReference>